<gene>
    <name evidence="3" type="ORF">UFOPK3268_00601</name>
    <name evidence="4" type="ORF">UFOPK3752_00732</name>
    <name evidence="5" type="ORF">UFOPK4150_01183</name>
</gene>
<name>A0A6J7IYT5_9ZZZZ</name>
<dbReference type="InterPro" id="IPR001753">
    <property type="entry name" value="Enoyl-CoA_hydra/iso"/>
</dbReference>
<dbReference type="GO" id="GO:0006635">
    <property type="term" value="P:fatty acid beta-oxidation"/>
    <property type="evidence" value="ECO:0007669"/>
    <property type="project" value="TreeGrafter"/>
</dbReference>
<dbReference type="CDD" id="cd06558">
    <property type="entry name" value="crotonase-like"/>
    <property type="match status" value="1"/>
</dbReference>
<evidence type="ECO:0000256" key="2">
    <source>
        <dbReference type="ARBA" id="ARBA00023239"/>
    </source>
</evidence>
<keyword evidence="2" id="KW-0456">Lyase</keyword>
<evidence type="ECO:0000256" key="1">
    <source>
        <dbReference type="ARBA" id="ARBA00005254"/>
    </source>
</evidence>
<dbReference type="InterPro" id="IPR014748">
    <property type="entry name" value="Enoyl-CoA_hydra_C"/>
</dbReference>
<comment type="similarity">
    <text evidence="1">Belongs to the enoyl-CoA hydratase/isomerase family.</text>
</comment>
<evidence type="ECO:0000313" key="3">
    <source>
        <dbReference type="EMBL" id="CAB4848414.1"/>
    </source>
</evidence>
<dbReference type="SUPFAM" id="SSF52096">
    <property type="entry name" value="ClpP/crotonase"/>
    <property type="match status" value="1"/>
</dbReference>
<sequence>MSEPSGDVLDISVEDGLAVVTLQRPEAMNALNGVLKDALSAWLRQVRYDDDVRAVLITGSGRAFSAGGDLSEMDPGRAPQAARMRQDKLLREVFVPLAQLPKPVVAAVNGHAHGAGLSLALACDIVIAADDAPMSLGFVHRGLAPDCGVLYFLPRIVGAMRAKELLLTGRRFDAREAVEMGLISRSVPGAELMDVALETARSLAQGATVALGMTKTLVDQSWQASLEQLAELEAYSAAVCRKTEDHAESLVAFREKRPAVFTGK</sequence>
<dbReference type="InterPro" id="IPR018376">
    <property type="entry name" value="Enoyl-CoA_hyd/isom_CS"/>
</dbReference>
<dbReference type="Gene3D" id="1.10.12.10">
    <property type="entry name" value="Lyase 2-enoyl-coa Hydratase, Chain A, domain 2"/>
    <property type="match status" value="1"/>
</dbReference>
<dbReference type="EMBL" id="CAFBND010000021">
    <property type="protein sequence ID" value="CAB4935930.1"/>
    <property type="molecule type" value="Genomic_DNA"/>
</dbReference>
<dbReference type="EMBL" id="CAFBIZ010000058">
    <property type="protein sequence ID" value="CAB4848414.1"/>
    <property type="molecule type" value="Genomic_DNA"/>
</dbReference>
<dbReference type="AlphaFoldDB" id="A0A6J7IYT5"/>
<accession>A0A6J7IYT5</accession>
<dbReference type="PANTHER" id="PTHR11941">
    <property type="entry name" value="ENOYL-COA HYDRATASE-RELATED"/>
    <property type="match status" value="1"/>
</dbReference>
<dbReference type="GO" id="GO:0016829">
    <property type="term" value="F:lyase activity"/>
    <property type="evidence" value="ECO:0007669"/>
    <property type="project" value="UniProtKB-KW"/>
</dbReference>
<dbReference type="PANTHER" id="PTHR11941:SF133">
    <property type="entry name" value="1,2-EPOXYPHENYLACETYL-COA ISOMERASE"/>
    <property type="match status" value="1"/>
</dbReference>
<protein>
    <submittedName>
        <fullName evidence="4">Unannotated protein</fullName>
    </submittedName>
</protein>
<proteinExistence type="inferred from homology"/>
<dbReference type="PROSITE" id="PS00166">
    <property type="entry name" value="ENOYL_COA_HYDRATASE"/>
    <property type="match status" value="1"/>
</dbReference>
<dbReference type="EMBL" id="CAFBPU010000022">
    <property type="protein sequence ID" value="CAB5032757.1"/>
    <property type="molecule type" value="Genomic_DNA"/>
</dbReference>
<dbReference type="InterPro" id="IPR029045">
    <property type="entry name" value="ClpP/crotonase-like_dom_sf"/>
</dbReference>
<evidence type="ECO:0000313" key="4">
    <source>
        <dbReference type="EMBL" id="CAB4935930.1"/>
    </source>
</evidence>
<evidence type="ECO:0000313" key="5">
    <source>
        <dbReference type="EMBL" id="CAB5032757.1"/>
    </source>
</evidence>
<reference evidence="4" key="1">
    <citation type="submission" date="2020-05" db="EMBL/GenBank/DDBJ databases">
        <authorList>
            <person name="Chiriac C."/>
            <person name="Salcher M."/>
            <person name="Ghai R."/>
            <person name="Kavagutti S V."/>
        </authorList>
    </citation>
    <scope>NUCLEOTIDE SEQUENCE</scope>
</reference>
<dbReference type="Pfam" id="PF00378">
    <property type="entry name" value="ECH_1"/>
    <property type="match status" value="1"/>
</dbReference>
<organism evidence="4">
    <name type="scientific">freshwater metagenome</name>
    <dbReference type="NCBI Taxonomy" id="449393"/>
    <lineage>
        <taxon>unclassified sequences</taxon>
        <taxon>metagenomes</taxon>
        <taxon>ecological metagenomes</taxon>
    </lineage>
</organism>
<dbReference type="Gene3D" id="3.90.226.10">
    <property type="entry name" value="2-enoyl-CoA Hydratase, Chain A, domain 1"/>
    <property type="match status" value="1"/>
</dbReference>